<dbReference type="GO" id="GO:0016020">
    <property type="term" value="C:membrane"/>
    <property type="evidence" value="ECO:0007669"/>
    <property type="project" value="UniProtKB-SubCell"/>
</dbReference>
<feature type="transmembrane region" description="Helical" evidence="6">
    <location>
        <begin position="173"/>
        <end position="194"/>
    </location>
</feature>
<feature type="transmembrane region" description="Helical" evidence="6">
    <location>
        <begin position="316"/>
        <end position="333"/>
    </location>
</feature>
<feature type="transmembrane region" description="Helical" evidence="6">
    <location>
        <begin position="402"/>
        <end position="423"/>
    </location>
</feature>
<dbReference type="KEGG" id="trg:TRUGW13939_02480"/>
<dbReference type="FunFam" id="1.20.1250.20:FF:000013">
    <property type="entry name" value="MFS general substrate transporter"/>
    <property type="match status" value="1"/>
</dbReference>
<name>A0A7H8QN51_TALRU</name>
<dbReference type="GeneID" id="55989988"/>
<dbReference type="FunFam" id="1.20.1250.20:FF:000057">
    <property type="entry name" value="MFS general substrate transporter"/>
    <property type="match status" value="1"/>
</dbReference>
<protein>
    <recommendedName>
        <fullName evidence="9">Major facilitator superfamily (MFS) profile domain-containing protein</fullName>
    </recommendedName>
</protein>
<evidence type="ECO:0000256" key="2">
    <source>
        <dbReference type="ARBA" id="ARBA00022448"/>
    </source>
</evidence>
<keyword evidence="2" id="KW-0813">Transport</keyword>
<sequence length="492" mass="54771">MVENKKGLDSHVDEKALAVRAVDSGSTTAEAQLAEKKLMWKIDCLILPILFIFYFLAYLDRINIGNARIEGMNEELHLDVDNRYNVALFLFYVLYIPLEIPSNVWLKHARPSLYLPGLMFCWGVITMCTGFVHTYQAFYGLRVLLGLFEAGLVPGVIYVSSMYYRRFEYQKRLSVMFVATSMGGAIGGLLAYGIANLSGDYGFLGWRWIFIIEGAITAFIATLAPFIMVDWPEQCRFFNAAERDLIRARLVDDGGECRMDTLNRDSLRRILLDGNIYLGSLTYMGLTTSGLAMSFFLPTVLKEYGWTSTEAQVHTIPIYAFTLGLTLVMSWASDWLQHRYGFLMLCSLMATVGYGMLLNVQSLGRGARYAACFLIAGGGICSGPLAIGFLSNNLAGHWKRAVGSALQVSAAGFAGIIGSVMFLEDEAPIYHTGFSTGMGMVWVSGVAATLMAINVWRENRIRDRGGRDSRLSLPEEVLNNLGDDHPHFRFTL</sequence>
<feature type="transmembrane region" description="Helical" evidence="6">
    <location>
        <begin position="340"/>
        <end position="360"/>
    </location>
</feature>
<reference evidence="8" key="1">
    <citation type="submission" date="2020-06" db="EMBL/GenBank/DDBJ databases">
        <title>A chromosome-scale genome assembly of Talaromyces rugulosus W13939.</title>
        <authorList>
            <person name="Wang B."/>
            <person name="Guo L."/>
            <person name="Ye K."/>
            <person name="Wang L."/>
        </authorList>
    </citation>
    <scope>NUCLEOTIDE SEQUENCE [LARGE SCALE GENOMIC DNA]</scope>
    <source>
        <strain evidence="8">W13939</strain>
    </source>
</reference>
<evidence type="ECO:0000256" key="1">
    <source>
        <dbReference type="ARBA" id="ARBA00004141"/>
    </source>
</evidence>
<keyword evidence="3 6" id="KW-0812">Transmembrane</keyword>
<evidence type="ECO:0000256" key="4">
    <source>
        <dbReference type="ARBA" id="ARBA00022989"/>
    </source>
</evidence>
<feature type="transmembrane region" description="Helical" evidence="6">
    <location>
        <begin position="113"/>
        <end position="133"/>
    </location>
</feature>
<dbReference type="OrthoDB" id="4217743at2759"/>
<feature type="transmembrane region" description="Helical" evidence="6">
    <location>
        <begin position="276"/>
        <end position="296"/>
    </location>
</feature>
<dbReference type="Pfam" id="PF07690">
    <property type="entry name" value="MFS_1"/>
    <property type="match status" value="1"/>
</dbReference>
<proteinExistence type="predicted"/>
<keyword evidence="4 6" id="KW-1133">Transmembrane helix</keyword>
<dbReference type="InterPro" id="IPR036259">
    <property type="entry name" value="MFS_trans_sf"/>
</dbReference>
<evidence type="ECO:0008006" key="9">
    <source>
        <dbReference type="Google" id="ProtNLM"/>
    </source>
</evidence>
<feature type="transmembrane region" description="Helical" evidence="6">
    <location>
        <begin position="139"/>
        <end position="161"/>
    </location>
</feature>
<feature type="transmembrane region" description="Helical" evidence="6">
    <location>
        <begin position="366"/>
        <end position="390"/>
    </location>
</feature>
<evidence type="ECO:0000256" key="3">
    <source>
        <dbReference type="ARBA" id="ARBA00022692"/>
    </source>
</evidence>
<dbReference type="SUPFAM" id="SSF103473">
    <property type="entry name" value="MFS general substrate transporter"/>
    <property type="match status" value="1"/>
</dbReference>
<dbReference type="Gene3D" id="1.20.1250.20">
    <property type="entry name" value="MFS general substrate transporter like domains"/>
    <property type="match status" value="2"/>
</dbReference>
<evidence type="ECO:0000313" key="8">
    <source>
        <dbReference type="Proteomes" id="UP000509510"/>
    </source>
</evidence>
<feature type="transmembrane region" description="Helical" evidence="6">
    <location>
        <begin position="45"/>
        <end position="64"/>
    </location>
</feature>
<keyword evidence="5 6" id="KW-0472">Membrane</keyword>
<evidence type="ECO:0000256" key="5">
    <source>
        <dbReference type="ARBA" id="ARBA00023136"/>
    </source>
</evidence>
<dbReference type="GO" id="GO:0022857">
    <property type="term" value="F:transmembrane transporter activity"/>
    <property type="evidence" value="ECO:0007669"/>
    <property type="project" value="InterPro"/>
</dbReference>
<evidence type="ECO:0000256" key="6">
    <source>
        <dbReference type="SAM" id="Phobius"/>
    </source>
</evidence>
<feature type="transmembrane region" description="Helical" evidence="6">
    <location>
        <begin position="429"/>
        <end position="456"/>
    </location>
</feature>
<dbReference type="RefSeq" id="XP_035341566.1">
    <property type="nucleotide sequence ID" value="XM_035485673.1"/>
</dbReference>
<dbReference type="EMBL" id="CP055899">
    <property type="protein sequence ID" value="QKX55387.1"/>
    <property type="molecule type" value="Genomic_DNA"/>
</dbReference>
<gene>
    <name evidence="7" type="ORF">TRUGW13939_02480</name>
</gene>
<dbReference type="InterPro" id="IPR011701">
    <property type="entry name" value="MFS"/>
</dbReference>
<dbReference type="Proteomes" id="UP000509510">
    <property type="component" value="Chromosome II"/>
</dbReference>
<keyword evidence="8" id="KW-1185">Reference proteome</keyword>
<dbReference type="PANTHER" id="PTHR43791">
    <property type="entry name" value="PERMEASE-RELATED"/>
    <property type="match status" value="1"/>
</dbReference>
<feature type="transmembrane region" description="Helical" evidence="6">
    <location>
        <begin position="206"/>
        <end position="229"/>
    </location>
</feature>
<comment type="subcellular location">
    <subcellularLocation>
        <location evidence="1">Membrane</location>
        <topology evidence="1">Multi-pass membrane protein</topology>
    </subcellularLocation>
</comment>
<accession>A0A7H8QN51</accession>
<feature type="transmembrane region" description="Helical" evidence="6">
    <location>
        <begin position="84"/>
        <end position="106"/>
    </location>
</feature>
<organism evidence="7 8">
    <name type="scientific">Talaromyces rugulosus</name>
    <name type="common">Penicillium rugulosum</name>
    <dbReference type="NCBI Taxonomy" id="121627"/>
    <lineage>
        <taxon>Eukaryota</taxon>
        <taxon>Fungi</taxon>
        <taxon>Dikarya</taxon>
        <taxon>Ascomycota</taxon>
        <taxon>Pezizomycotina</taxon>
        <taxon>Eurotiomycetes</taxon>
        <taxon>Eurotiomycetidae</taxon>
        <taxon>Eurotiales</taxon>
        <taxon>Trichocomaceae</taxon>
        <taxon>Talaromyces</taxon>
        <taxon>Talaromyces sect. Islandici</taxon>
    </lineage>
</organism>
<evidence type="ECO:0000313" key="7">
    <source>
        <dbReference type="EMBL" id="QKX55387.1"/>
    </source>
</evidence>
<dbReference type="AlphaFoldDB" id="A0A7H8QN51"/>
<dbReference type="PANTHER" id="PTHR43791:SF52">
    <property type="entry name" value="TRANSPORTER, PUTATIVE (AFU_ORTHOLOGUE AFUA_1G11820)-RELATED"/>
    <property type="match status" value="1"/>
</dbReference>